<dbReference type="AlphaFoldDB" id="A0A843WKJ2"/>
<organism evidence="1 2">
    <name type="scientific">Colocasia esculenta</name>
    <name type="common">Wild taro</name>
    <name type="synonym">Arum esculentum</name>
    <dbReference type="NCBI Taxonomy" id="4460"/>
    <lineage>
        <taxon>Eukaryota</taxon>
        <taxon>Viridiplantae</taxon>
        <taxon>Streptophyta</taxon>
        <taxon>Embryophyta</taxon>
        <taxon>Tracheophyta</taxon>
        <taxon>Spermatophyta</taxon>
        <taxon>Magnoliopsida</taxon>
        <taxon>Liliopsida</taxon>
        <taxon>Araceae</taxon>
        <taxon>Aroideae</taxon>
        <taxon>Colocasieae</taxon>
        <taxon>Colocasia</taxon>
    </lineage>
</organism>
<dbReference type="EMBL" id="NMUH01003339">
    <property type="protein sequence ID" value="MQM05065.1"/>
    <property type="molecule type" value="Genomic_DNA"/>
</dbReference>
<sequence length="92" mass="10298">MRVSPQWGQGTCCRPLASPTTTVDHSSVVDGALSGRNTVTDDAERGFWAVCEWELQHRSCLVAHQPPPLRYLSINLILLVTNYEYISNIILK</sequence>
<accession>A0A843WKJ2</accession>
<proteinExistence type="predicted"/>
<gene>
    <name evidence="1" type="ORF">Taro_037872</name>
</gene>
<reference evidence="1" key="1">
    <citation type="submission" date="2017-07" db="EMBL/GenBank/DDBJ databases">
        <title>Taro Niue Genome Assembly and Annotation.</title>
        <authorList>
            <person name="Atibalentja N."/>
            <person name="Keating K."/>
            <person name="Fields C.J."/>
        </authorList>
    </citation>
    <scope>NUCLEOTIDE SEQUENCE</scope>
    <source>
        <strain evidence="1">Niue_2</strain>
        <tissue evidence="1">Leaf</tissue>
    </source>
</reference>
<evidence type="ECO:0000313" key="2">
    <source>
        <dbReference type="Proteomes" id="UP000652761"/>
    </source>
</evidence>
<keyword evidence="2" id="KW-1185">Reference proteome</keyword>
<protein>
    <submittedName>
        <fullName evidence="1">Uncharacterized protein</fullName>
    </submittedName>
</protein>
<dbReference type="Proteomes" id="UP000652761">
    <property type="component" value="Unassembled WGS sequence"/>
</dbReference>
<comment type="caution">
    <text evidence="1">The sequence shown here is derived from an EMBL/GenBank/DDBJ whole genome shotgun (WGS) entry which is preliminary data.</text>
</comment>
<evidence type="ECO:0000313" key="1">
    <source>
        <dbReference type="EMBL" id="MQM05065.1"/>
    </source>
</evidence>
<name>A0A843WKJ2_COLES</name>